<evidence type="ECO:0000313" key="2">
    <source>
        <dbReference type="Proteomes" id="UP001240171"/>
    </source>
</evidence>
<evidence type="ECO:0000313" key="1">
    <source>
        <dbReference type="EMBL" id="MDO7908788.1"/>
    </source>
</evidence>
<reference evidence="1 2" key="1">
    <citation type="submission" date="2023-07" db="EMBL/GenBank/DDBJ databases">
        <title>Paenibacillus sp. JX-17 nov. isolated from soil.</title>
        <authorList>
            <person name="Wan Y."/>
            <person name="Liu B."/>
        </authorList>
    </citation>
    <scope>NUCLEOTIDE SEQUENCE [LARGE SCALE GENOMIC DNA]</scope>
    <source>
        <strain evidence="1 2">JX-17</strain>
    </source>
</reference>
<keyword evidence="2" id="KW-1185">Reference proteome</keyword>
<evidence type="ECO:0008006" key="3">
    <source>
        <dbReference type="Google" id="ProtNLM"/>
    </source>
</evidence>
<accession>A0ABT9CMG0</accession>
<name>A0ABT9CMG0_9BACL</name>
<dbReference type="EMBL" id="JAUQTB010000023">
    <property type="protein sequence ID" value="MDO7908788.1"/>
    <property type="molecule type" value="Genomic_DNA"/>
</dbReference>
<protein>
    <recommendedName>
        <fullName evidence="3">DUF2247 family protein</fullName>
    </recommendedName>
</protein>
<dbReference type="RefSeq" id="WP_305026010.1">
    <property type="nucleotide sequence ID" value="NZ_JAUQTB010000023.1"/>
</dbReference>
<proteinExistence type="predicted"/>
<sequence length="173" mass="19934">MTIQPSFQINALYEARLISNEELAGLLALLPQTLLLYDDGTRVEPEDFRRYEDPPLQGEQAEAAQELYRAVVALCREYPEPEQYETIQDCLSLQFDLWQAGMLSLHAWTGWLAAAIQGTQPLPSYDYTKLLGSVPEGYMIQDYHDELLYRLEQNSEDAWANQQIRQLYEQLGV</sequence>
<gene>
    <name evidence="1" type="ORF">Q5741_20600</name>
</gene>
<comment type="caution">
    <text evidence="1">The sequence shown here is derived from an EMBL/GenBank/DDBJ whole genome shotgun (WGS) entry which is preliminary data.</text>
</comment>
<dbReference type="Proteomes" id="UP001240171">
    <property type="component" value="Unassembled WGS sequence"/>
</dbReference>
<organism evidence="1 2">
    <name type="scientific">Paenibacillus lacisoli</name>
    <dbReference type="NCBI Taxonomy" id="3064525"/>
    <lineage>
        <taxon>Bacteria</taxon>
        <taxon>Bacillati</taxon>
        <taxon>Bacillota</taxon>
        <taxon>Bacilli</taxon>
        <taxon>Bacillales</taxon>
        <taxon>Paenibacillaceae</taxon>
        <taxon>Paenibacillus</taxon>
    </lineage>
</organism>